<accession>A0A4R4WKS2</accession>
<keyword evidence="2" id="KW-0378">Hydrolase</keyword>
<dbReference type="SMART" id="SM00849">
    <property type="entry name" value="Lactamase_B"/>
    <property type="match status" value="1"/>
</dbReference>
<dbReference type="EMBL" id="SMKP01000151">
    <property type="protein sequence ID" value="TDD14300.1"/>
    <property type="molecule type" value="Genomic_DNA"/>
</dbReference>
<dbReference type="OrthoDB" id="9800940at2"/>
<dbReference type="InterPro" id="IPR001279">
    <property type="entry name" value="Metallo-B-lactamas"/>
</dbReference>
<dbReference type="CDD" id="cd07716">
    <property type="entry name" value="RNaseZ_short-form-like_MBL-fold"/>
    <property type="match status" value="1"/>
</dbReference>
<evidence type="ECO:0000313" key="2">
    <source>
        <dbReference type="EMBL" id="TDD14300.1"/>
    </source>
</evidence>
<dbReference type="Pfam" id="PF12706">
    <property type="entry name" value="Lactamase_B_2"/>
    <property type="match status" value="1"/>
</dbReference>
<dbReference type="PANTHER" id="PTHR46018">
    <property type="entry name" value="ZINC PHOSPHODIESTERASE ELAC PROTEIN 1"/>
    <property type="match status" value="1"/>
</dbReference>
<sequence length="247" mass="25684">MRFTVLGGCGAWPAAGQACSGYVIEEEGFLIYVDPGYATLPRLLERWPAGEVDAVLVTHGHPDHCADLNPLLRARALAGRPVPPLPVHAPPGALDAVLALDDRRMLAGGFVAHELAPGVPRHLGPFRLDPFDLPHHVPNAGLRLSAGDRVIAYTGDTGPSGSLMALAKDADLLVAEATYPERVPDEDAPYLSSALDAGRTAASAGAARLLLTHLWPDTAPEPALEAAATSYDGPLALASAGVTVDLP</sequence>
<comment type="caution">
    <text evidence="2">The sequence shown here is derived from an EMBL/GenBank/DDBJ whole genome shotgun (WGS) entry which is preliminary data.</text>
</comment>
<dbReference type="SUPFAM" id="SSF56281">
    <property type="entry name" value="Metallo-hydrolase/oxidoreductase"/>
    <property type="match status" value="1"/>
</dbReference>
<protein>
    <submittedName>
        <fullName evidence="2">MBL fold metallo-hydrolase</fullName>
    </submittedName>
</protein>
<dbReference type="AlphaFoldDB" id="A0A4R4WKS2"/>
<proteinExistence type="predicted"/>
<name>A0A4R4WKS2_9ACTN</name>
<reference evidence="2 3" key="1">
    <citation type="submission" date="2019-03" db="EMBL/GenBank/DDBJ databases">
        <title>Draft genome sequences of novel Actinobacteria.</title>
        <authorList>
            <person name="Sahin N."/>
            <person name="Ay H."/>
            <person name="Saygin H."/>
        </authorList>
    </citation>
    <scope>NUCLEOTIDE SEQUENCE [LARGE SCALE GENOMIC DNA]</scope>
    <source>
        <strain evidence="2 3">KC712</strain>
    </source>
</reference>
<keyword evidence="3" id="KW-1185">Reference proteome</keyword>
<dbReference type="RefSeq" id="WP_132515835.1">
    <property type="nucleotide sequence ID" value="NZ_SMKP01000151.1"/>
</dbReference>
<feature type="domain" description="Metallo-beta-lactamase" evidence="1">
    <location>
        <begin position="18"/>
        <end position="213"/>
    </location>
</feature>
<dbReference type="PROSITE" id="PS51257">
    <property type="entry name" value="PROKAR_LIPOPROTEIN"/>
    <property type="match status" value="1"/>
</dbReference>
<organism evidence="2 3">
    <name type="scientific">Nonomuraea diastatica</name>
    <dbReference type="NCBI Taxonomy" id="1848329"/>
    <lineage>
        <taxon>Bacteria</taxon>
        <taxon>Bacillati</taxon>
        <taxon>Actinomycetota</taxon>
        <taxon>Actinomycetes</taxon>
        <taxon>Streptosporangiales</taxon>
        <taxon>Streptosporangiaceae</taxon>
        <taxon>Nonomuraea</taxon>
    </lineage>
</organism>
<dbReference type="InterPro" id="IPR036866">
    <property type="entry name" value="RibonucZ/Hydroxyglut_hydro"/>
</dbReference>
<dbReference type="Proteomes" id="UP000294543">
    <property type="component" value="Unassembled WGS sequence"/>
</dbReference>
<gene>
    <name evidence="2" type="ORF">E1294_38110</name>
</gene>
<evidence type="ECO:0000259" key="1">
    <source>
        <dbReference type="SMART" id="SM00849"/>
    </source>
</evidence>
<dbReference type="Gene3D" id="3.60.15.10">
    <property type="entry name" value="Ribonuclease Z/Hydroxyacylglutathione hydrolase-like"/>
    <property type="match status" value="1"/>
</dbReference>
<evidence type="ECO:0000313" key="3">
    <source>
        <dbReference type="Proteomes" id="UP000294543"/>
    </source>
</evidence>
<dbReference type="GO" id="GO:0042781">
    <property type="term" value="F:3'-tRNA processing endoribonuclease activity"/>
    <property type="evidence" value="ECO:0007669"/>
    <property type="project" value="TreeGrafter"/>
</dbReference>
<dbReference type="PANTHER" id="PTHR46018:SF4">
    <property type="entry name" value="METALLO-HYDROLASE YHFI-RELATED"/>
    <property type="match status" value="1"/>
</dbReference>